<dbReference type="Gene3D" id="1.20.1250.20">
    <property type="entry name" value="MFS general substrate transporter like domains"/>
    <property type="match status" value="1"/>
</dbReference>
<dbReference type="Gene3D" id="1.20.1720.10">
    <property type="entry name" value="Multidrug resistance protein D"/>
    <property type="match status" value="1"/>
</dbReference>
<feature type="transmembrane region" description="Helical" evidence="8">
    <location>
        <begin position="106"/>
        <end position="127"/>
    </location>
</feature>
<comment type="caution">
    <text evidence="10">The sequence shown here is derived from an EMBL/GenBank/DDBJ whole genome shotgun (WGS) entry which is preliminary data.</text>
</comment>
<evidence type="ECO:0000259" key="9">
    <source>
        <dbReference type="PROSITE" id="PS50850"/>
    </source>
</evidence>
<dbReference type="PROSITE" id="PS50850">
    <property type="entry name" value="MFS"/>
    <property type="match status" value="1"/>
</dbReference>
<organism evidence="10 11">
    <name type="scientific">Streptomyces malaysiensis subsp. samsunensis</name>
    <dbReference type="NCBI Taxonomy" id="459658"/>
    <lineage>
        <taxon>Bacteria</taxon>
        <taxon>Bacillati</taxon>
        <taxon>Actinomycetota</taxon>
        <taxon>Actinomycetes</taxon>
        <taxon>Kitasatosporales</taxon>
        <taxon>Streptomycetaceae</taxon>
        <taxon>Streptomyces</taxon>
        <taxon>Streptomyces violaceusniger group</taxon>
    </lineage>
</organism>
<keyword evidence="11" id="KW-1185">Reference proteome</keyword>
<sequence>MSSDDRAVHSRRWLILATVAGCFLPVAADATILNVAVPSLTETLGASARELLWIVDIYPLVMVGLVLVTGPLGDRVGHQRLLLTGLGVFGVSSALSALATAPAALIAGRAALAVGASMIIPATLAIIRQVFHDPRERAFAIGVWSAIAASGAAVGPVAGGLVLAHYWWGAVFLINIPLVAAALFLVFSLLTNQVPEDKDPLEATSPVLAVVGTVGIVYAVKSAAHEGSAPIETWVPGVIGLVAATFFLRRQLRSEQPMLDLALFREQHFRIGVMAATLPVFVLVGFELQLAQHLQFVIGKSPWEAGIFLLPMPIAAFAAAPLAGLLSSRHGVSVIIPAGLGLAALGYVGIAISADSSASLALTGCLILIGTGHGGVQAVASDAIMTGAPPNRAGAAASIESVSYEVGAGLGIALLGSLMAAVYSHTFALPPTTEAAVPDKATDSIGEAVSLAHKAQTDVGQAITVAAKEAFIHAYRVTAISAAVIVAVTAVVIALILKRSAPGHGEEEQVSHRSDPMPDSRR</sequence>
<dbReference type="RefSeq" id="WP_257636444.1">
    <property type="nucleotide sequence ID" value="NZ_JANIIC010000131.1"/>
</dbReference>
<feature type="transmembrane region" description="Helical" evidence="8">
    <location>
        <begin position="165"/>
        <end position="189"/>
    </location>
</feature>
<evidence type="ECO:0000256" key="6">
    <source>
        <dbReference type="ARBA" id="ARBA00023136"/>
    </source>
</evidence>
<evidence type="ECO:0000256" key="5">
    <source>
        <dbReference type="ARBA" id="ARBA00022989"/>
    </source>
</evidence>
<evidence type="ECO:0000256" key="8">
    <source>
        <dbReference type="SAM" id="Phobius"/>
    </source>
</evidence>
<feature type="transmembrane region" description="Helical" evidence="8">
    <location>
        <begin position="201"/>
        <end position="219"/>
    </location>
</feature>
<comment type="subcellular location">
    <subcellularLocation>
        <location evidence="1">Cell membrane</location>
        <topology evidence="1">Multi-pass membrane protein</topology>
    </subcellularLocation>
</comment>
<proteinExistence type="predicted"/>
<dbReference type="EMBL" id="JANIIC010000131">
    <property type="protein sequence ID" value="MCQ8836405.1"/>
    <property type="molecule type" value="Genomic_DNA"/>
</dbReference>
<keyword evidence="3" id="KW-1003">Cell membrane</keyword>
<dbReference type="InterPro" id="IPR011701">
    <property type="entry name" value="MFS"/>
</dbReference>
<evidence type="ECO:0000256" key="3">
    <source>
        <dbReference type="ARBA" id="ARBA00022475"/>
    </source>
</evidence>
<feature type="transmembrane region" description="Helical" evidence="8">
    <location>
        <begin position="231"/>
        <end position="248"/>
    </location>
</feature>
<feature type="transmembrane region" description="Helical" evidence="8">
    <location>
        <begin position="477"/>
        <end position="497"/>
    </location>
</feature>
<evidence type="ECO:0000256" key="2">
    <source>
        <dbReference type="ARBA" id="ARBA00022448"/>
    </source>
</evidence>
<feature type="transmembrane region" description="Helical" evidence="8">
    <location>
        <begin position="139"/>
        <end position="159"/>
    </location>
</feature>
<gene>
    <name evidence="10" type="ORF">NQU54_47305</name>
</gene>
<dbReference type="Proteomes" id="UP001142400">
    <property type="component" value="Unassembled WGS sequence"/>
</dbReference>
<dbReference type="GO" id="GO:0046677">
    <property type="term" value="P:response to antibiotic"/>
    <property type="evidence" value="ECO:0007669"/>
    <property type="project" value="UniProtKB-KW"/>
</dbReference>
<feature type="transmembrane region" description="Helical" evidence="8">
    <location>
        <begin position="81"/>
        <end position="100"/>
    </location>
</feature>
<evidence type="ECO:0000256" key="4">
    <source>
        <dbReference type="ARBA" id="ARBA00022692"/>
    </source>
</evidence>
<feature type="transmembrane region" description="Helical" evidence="8">
    <location>
        <begin position="334"/>
        <end position="354"/>
    </location>
</feature>
<evidence type="ECO:0000256" key="7">
    <source>
        <dbReference type="ARBA" id="ARBA00023251"/>
    </source>
</evidence>
<dbReference type="PANTHER" id="PTHR42718:SF47">
    <property type="entry name" value="METHYL VIOLOGEN RESISTANCE PROTEIN SMVA"/>
    <property type="match status" value="1"/>
</dbReference>
<dbReference type="GO" id="GO:0022857">
    <property type="term" value="F:transmembrane transporter activity"/>
    <property type="evidence" value="ECO:0007669"/>
    <property type="project" value="InterPro"/>
</dbReference>
<evidence type="ECO:0000256" key="1">
    <source>
        <dbReference type="ARBA" id="ARBA00004651"/>
    </source>
</evidence>
<dbReference type="CDD" id="cd17321">
    <property type="entry name" value="MFS_MMR_MDR_like"/>
    <property type="match status" value="1"/>
</dbReference>
<dbReference type="PANTHER" id="PTHR42718">
    <property type="entry name" value="MAJOR FACILITATOR SUPERFAMILY MULTIDRUG TRANSPORTER MFSC"/>
    <property type="match status" value="1"/>
</dbReference>
<feature type="transmembrane region" description="Helical" evidence="8">
    <location>
        <begin position="269"/>
        <end position="286"/>
    </location>
</feature>
<keyword evidence="5 8" id="KW-1133">Transmembrane helix</keyword>
<dbReference type="InterPro" id="IPR020846">
    <property type="entry name" value="MFS_dom"/>
</dbReference>
<keyword evidence="7" id="KW-0046">Antibiotic resistance</keyword>
<name>A0A9X2M4L6_STRMQ</name>
<evidence type="ECO:0000313" key="11">
    <source>
        <dbReference type="Proteomes" id="UP001142400"/>
    </source>
</evidence>
<feature type="transmembrane region" description="Helical" evidence="8">
    <location>
        <begin position="402"/>
        <end position="423"/>
    </location>
</feature>
<dbReference type="InterPro" id="IPR036259">
    <property type="entry name" value="MFS_trans_sf"/>
</dbReference>
<reference evidence="10" key="1">
    <citation type="submission" date="2022-06" db="EMBL/GenBank/DDBJ databases">
        <title>WGS of actinobacteria.</title>
        <authorList>
            <person name="Thawai C."/>
        </authorList>
    </citation>
    <scope>NUCLEOTIDE SEQUENCE</scope>
    <source>
        <strain evidence="10">DSM 42010</strain>
    </source>
</reference>
<keyword evidence="6 8" id="KW-0472">Membrane</keyword>
<dbReference type="PRINTS" id="PR01036">
    <property type="entry name" value="TCRTETB"/>
</dbReference>
<protein>
    <submittedName>
        <fullName evidence="10">MFS transporter</fullName>
    </submittedName>
</protein>
<feature type="transmembrane region" description="Helical" evidence="8">
    <location>
        <begin position="52"/>
        <end position="69"/>
    </location>
</feature>
<keyword evidence="2" id="KW-0813">Transport</keyword>
<dbReference type="GO" id="GO:0005886">
    <property type="term" value="C:plasma membrane"/>
    <property type="evidence" value="ECO:0007669"/>
    <property type="project" value="UniProtKB-SubCell"/>
</dbReference>
<feature type="transmembrane region" description="Helical" evidence="8">
    <location>
        <begin position="360"/>
        <end position="381"/>
    </location>
</feature>
<accession>A0A9X2M4L6</accession>
<feature type="transmembrane region" description="Helical" evidence="8">
    <location>
        <begin position="306"/>
        <end position="327"/>
    </location>
</feature>
<dbReference type="SUPFAM" id="SSF103473">
    <property type="entry name" value="MFS general substrate transporter"/>
    <property type="match status" value="1"/>
</dbReference>
<dbReference type="AlphaFoldDB" id="A0A9X2M4L6"/>
<feature type="domain" description="Major facilitator superfamily (MFS) profile" evidence="9">
    <location>
        <begin position="14"/>
        <end position="501"/>
    </location>
</feature>
<dbReference type="Pfam" id="PF07690">
    <property type="entry name" value="MFS_1"/>
    <property type="match status" value="1"/>
</dbReference>
<keyword evidence="4 8" id="KW-0812">Transmembrane</keyword>
<evidence type="ECO:0000313" key="10">
    <source>
        <dbReference type="EMBL" id="MCQ8836405.1"/>
    </source>
</evidence>